<dbReference type="AlphaFoldDB" id="A0AA86SRK4"/>
<reference evidence="1" key="1">
    <citation type="submission" date="2023-10" db="EMBL/GenBank/DDBJ databases">
        <authorList>
            <person name="Domelevo Entfellner J.-B."/>
        </authorList>
    </citation>
    <scope>NUCLEOTIDE SEQUENCE</scope>
</reference>
<organism evidence="1 2">
    <name type="scientific">Sphenostylis stenocarpa</name>
    <dbReference type="NCBI Taxonomy" id="92480"/>
    <lineage>
        <taxon>Eukaryota</taxon>
        <taxon>Viridiplantae</taxon>
        <taxon>Streptophyta</taxon>
        <taxon>Embryophyta</taxon>
        <taxon>Tracheophyta</taxon>
        <taxon>Spermatophyta</taxon>
        <taxon>Magnoliopsida</taxon>
        <taxon>eudicotyledons</taxon>
        <taxon>Gunneridae</taxon>
        <taxon>Pentapetalae</taxon>
        <taxon>rosids</taxon>
        <taxon>fabids</taxon>
        <taxon>Fabales</taxon>
        <taxon>Fabaceae</taxon>
        <taxon>Papilionoideae</taxon>
        <taxon>50 kb inversion clade</taxon>
        <taxon>NPAAA clade</taxon>
        <taxon>indigoferoid/millettioid clade</taxon>
        <taxon>Phaseoleae</taxon>
        <taxon>Sphenostylis</taxon>
    </lineage>
</organism>
<evidence type="ECO:0000313" key="2">
    <source>
        <dbReference type="Proteomes" id="UP001189624"/>
    </source>
</evidence>
<keyword evidence="2" id="KW-1185">Reference proteome</keyword>
<evidence type="ECO:0000313" key="1">
    <source>
        <dbReference type="EMBL" id="CAJ1950553.1"/>
    </source>
</evidence>
<dbReference type="Gramene" id="rna-AYBTSS11_LOCUS14317">
    <property type="protein sequence ID" value="CAJ1950553.1"/>
    <property type="gene ID" value="gene-AYBTSS11_LOCUS14317"/>
</dbReference>
<dbReference type="Proteomes" id="UP001189624">
    <property type="component" value="Chromosome 4"/>
</dbReference>
<gene>
    <name evidence="1" type="ORF">AYBTSS11_LOCUS14317</name>
</gene>
<proteinExistence type="predicted"/>
<accession>A0AA86SRK4</accession>
<dbReference type="EMBL" id="OY731401">
    <property type="protein sequence ID" value="CAJ1950553.1"/>
    <property type="molecule type" value="Genomic_DNA"/>
</dbReference>
<sequence length="128" mass="14925">MACFSLSFFRSDQWLITDLFTTVHDAIYRSSVIPFLKVRKHNLRSRLSDVTLTKLLWVDVHLHGSKSEVAKDEEAERIAEGDVAPFEPFHKCIIKFQRDVPITASMEQLRHASLKQCNNRMQRKILQL</sequence>
<protein>
    <submittedName>
        <fullName evidence="1">Uncharacterized protein</fullName>
    </submittedName>
</protein>
<name>A0AA86SRK4_9FABA</name>